<comment type="caution">
    <text evidence="1">The sequence shown here is derived from an EMBL/GenBank/DDBJ whole genome shotgun (WGS) entry which is preliminary data.</text>
</comment>
<dbReference type="Proteomes" id="UP001177670">
    <property type="component" value="Unassembled WGS sequence"/>
</dbReference>
<protein>
    <submittedName>
        <fullName evidence="1">Uncharacterized protein</fullName>
    </submittedName>
</protein>
<evidence type="ECO:0000313" key="1">
    <source>
        <dbReference type="EMBL" id="KAK1119833.1"/>
    </source>
</evidence>
<accession>A0AA40KH31</accession>
<organism evidence="1 2">
    <name type="scientific">Melipona bicolor</name>
    <dbReference type="NCBI Taxonomy" id="60889"/>
    <lineage>
        <taxon>Eukaryota</taxon>
        <taxon>Metazoa</taxon>
        <taxon>Ecdysozoa</taxon>
        <taxon>Arthropoda</taxon>
        <taxon>Hexapoda</taxon>
        <taxon>Insecta</taxon>
        <taxon>Pterygota</taxon>
        <taxon>Neoptera</taxon>
        <taxon>Endopterygota</taxon>
        <taxon>Hymenoptera</taxon>
        <taxon>Apocrita</taxon>
        <taxon>Aculeata</taxon>
        <taxon>Apoidea</taxon>
        <taxon>Anthophila</taxon>
        <taxon>Apidae</taxon>
        <taxon>Melipona</taxon>
    </lineage>
</organism>
<name>A0AA40KH31_9HYME</name>
<proteinExistence type="predicted"/>
<sequence length="76" mass="8390">MVIDASTLIPPELSFLLERPSLGEEANRIGGYDSGRWMIPGIRRLDPFRISFGDFGADGSFHSVDLANKLSLNHKS</sequence>
<gene>
    <name evidence="1" type="ORF">K0M31_012911</name>
</gene>
<evidence type="ECO:0000313" key="2">
    <source>
        <dbReference type="Proteomes" id="UP001177670"/>
    </source>
</evidence>
<keyword evidence="2" id="KW-1185">Reference proteome</keyword>
<dbReference type="AlphaFoldDB" id="A0AA40KH31"/>
<reference evidence="1" key="1">
    <citation type="submission" date="2021-10" db="EMBL/GenBank/DDBJ databases">
        <title>Melipona bicolor Genome sequencing and assembly.</title>
        <authorList>
            <person name="Araujo N.S."/>
            <person name="Arias M.C."/>
        </authorList>
    </citation>
    <scope>NUCLEOTIDE SEQUENCE</scope>
    <source>
        <strain evidence="1">USP_2M_L1-L4_2017</strain>
        <tissue evidence="1">Whole body</tissue>
    </source>
</reference>
<dbReference type="EMBL" id="JAHYIQ010000034">
    <property type="protein sequence ID" value="KAK1119833.1"/>
    <property type="molecule type" value="Genomic_DNA"/>
</dbReference>